<comment type="function">
    <text evidence="6">The GINS complex plays an essential role in the initiation of DNA replication.</text>
</comment>
<evidence type="ECO:0000313" key="10">
    <source>
        <dbReference type="EnsemblMetazoa" id="AALFPA23_003039.P3189"/>
    </source>
</evidence>
<dbReference type="RefSeq" id="XP_019551891.1">
    <property type="nucleotide sequence ID" value="XM_019696346.3"/>
</dbReference>
<evidence type="ECO:0000259" key="9">
    <source>
        <dbReference type="Pfam" id="PF16922"/>
    </source>
</evidence>
<dbReference type="Proteomes" id="UP000069940">
    <property type="component" value="Unassembled WGS sequence"/>
</dbReference>
<dbReference type="PANTHER" id="PTHR21206:SF0">
    <property type="entry name" value="DNA REPLICATION COMPLEX GINS PROTEIN SLD5"/>
    <property type="match status" value="1"/>
</dbReference>
<dbReference type="InterPro" id="IPR038749">
    <property type="entry name" value="Sld5_GINS_A"/>
</dbReference>
<dbReference type="SUPFAM" id="SSF160059">
    <property type="entry name" value="PriA/YqbF domain"/>
    <property type="match status" value="1"/>
</dbReference>
<dbReference type="InterPro" id="IPR036224">
    <property type="entry name" value="GINS_bundle-like_dom_sf"/>
</dbReference>
<dbReference type="GeneID" id="109421797"/>
<evidence type="ECO:0000256" key="4">
    <source>
        <dbReference type="ARBA" id="ARBA00022705"/>
    </source>
</evidence>
<dbReference type="InterPro" id="IPR021151">
    <property type="entry name" value="GINS_A"/>
</dbReference>
<dbReference type="PIRSF" id="PIRSF007764">
    <property type="entry name" value="Sld5"/>
    <property type="match status" value="1"/>
</dbReference>
<evidence type="ECO:0000256" key="2">
    <source>
        <dbReference type="ARBA" id="ARBA00008187"/>
    </source>
</evidence>
<proteinExistence type="inferred from homology"/>
<feature type="domain" description="DNA replication complex GINS protein SLD5 C-terminal" evidence="9">
    <location>
        <begin position="173"/>
        <end position="226"/>
    </location>
</feature>
<keyword evidence="5 6" id="KW-0539">Nucleus</keyword>
<sequence length="226" mass="26523">MDYEDDDQHLAAEDSLHISQDDDDEEEIPMTSQQLLEHLQKAWMNEKFAVQLLPYKEDIVDMVMSQLVHMEENLATTNKNDMLYIAHRMEVERIRYIVASYHRCRLQKIEEYAFHILEEESKRPVGSKRLSPGELQFATDFHSGMENHFFQLAVRHMPRIHHDGDEQVRKVVPNIDSYVFIRAKENVAEFSISANHDTINIAAGSIHMFKYRDVEPLVLEEIVDLI</sequence>
<evidence type="ECO:0000256" key="6">
    <source>
        <dbReference type="PIRNR" id="PIRNR007764"/>
    </source>
</evidence>
<feature type="domain" description="GINS subunit" evidence="8">
    <location>
        <begin position="88"/>
        <end position="150"/>
    </location>
</feature>
<dbReference type="CDD" id="cd21692">
    <property type="entry name" value="GINS_B_Sld5"/>
    <property type="match status" value="1"/>
</dbReference>
<keyword evidence="4 6" id="KW-0235">DNA replication</keyword>
<evidence type="ECO:0000313" key="11">
    <source>
        <dbReference type="Proteomes" id="UP000069940"/>
    </source>
</evidence>
<evidence type="ECO:0000256" key="1">
    <source>
        <dbReference type="ARBA" id="ARBA00004123"/>
    </source>
</evidence>
<reference evidence="11" key="1">
    <citation type="journal article" date="2015" name="Proc. Natl. Acad. Sci. U.S.A.">
        <title>Genome sequence of the Asian Tiger mosquito, Aedes albopictus, reveals insights into its biology, genetics, and evolution.</title>
        <authorList>
            <person name="Chen X.G."/>
            <person name="Jiang X."/>
            <person name="Gu J."/>
            <person name="Xu M."/>
            <person name="Wu Y."/>
            <person name="Deng Y."/>
            <person name="Zhang C."/>
            <person name="Bonizzoni M."/>
            <person name="Dermauw W."/>
            <person name="Vontas J."/>
            <person name="Armbruster P."/>
            <person name="Huang X."/>
            <person name="Yang Y."/>
            <person name="Zhang H."/>
            <person name="He W."/>
            <person name="Peng H."/>
            <person name="Liu Y."/>
            <person name="Wu K."/>
            <person name="Chen J."/>
            <person name="Lirakis M."/>
            <person name="Topalis P."/>
            <person name="Van Leeuwen T."/>
            <person name="Hall A.B."/>
            <person name="Jiang X."/>
            <person name="Thorpe C."/>
            <person name="Mueller R.L."/>
            <person name="Sun C."/>
            <person name="Waterhouse R.M."/>
            <person name="Yan G."/>
            <person name="Tu Z.J."/>
            <person name="Fang X."/>
            <person name="James A.A."/>
        </authorList>
    </citation>
    <scope>NUCLEOTIDE SEQUENCE [LARGE SCALE GENOMIC DNA]</scope>
    <source>
        <strain evidence="11">Foshan</strain>
    </source>
</reference>
<dbReference type="Gene3D" id="3.40.5.60">
    <property type="match status" value="1"/>
</dbReference>
<organism evidence="10 11">
    <name type="scientific">Aedes albopictus</name>
    <name type="common">Asian tiger mosquito</name>
    <name type="synonym">Stegomyia albopicta</name>
    <dbReference type="NCBI Taxonomy" id="7160"/>
    <lineage>
        <taxon>Eukaryota</taxon>
        <taxon>Metazoa</taxon>
        <taxon>Ecdysozoa</taxon>
        <taxon>Arthropoda</taxon>
        <taxon>Hexapoda</taxon>
        <taxon>Insecta</taxon>
        <taxon>Pterygota</taxon>
        <taxon>Neoptera</taxon>
        <taxon>Endopterygota</taxon>
        <taxon>Diptera</taxon>
        <taxon>Nematocera</taxon>
        <taxon>Culicoidea</taxon>
        <taxon>Culicidae</taxon>
        <taxon>Culicinae</taxon>
        <taxon>Aedini</taxon>
        <taxon>Aedes</taxon>
        <taxon>Stegomyia</taxon>
    </lineage>
</organism>
<dbReference type="EnsemblMetazoa" id="AALFPA23_003039.R3189">
    <property type="protein sequence ID" value="AALFPA23_003039.P3189"/>
    <property type="gene ID" value="AALFPA23_003039"/>
</dbReference>
<evidence type="ECO:0000256" key="3">
    <source>
        <dbReference type="ARBA" id="ARBA00014804"/>
    </source>
</evidence>
<dbReference type="Pfam" id="PF05916">
    <property type="entry name" value="Sld5"/>
    <property type="match status" value="1"/>
</dbReference>
<protein>
    <recommendedName>
        <fullName evidence="3 6">DNA replication complex GINS protein SLD5</fullName>
    </recommendedName>
</protein>
<dbReference type="PANTHER" id="PTHR21206">
    <property type="entry name" value="SLD5 PROTEIN"/>
    <property type="match status" value="1"/>
</dbReference>
<dbReference type="Gene3D" id="1.20.58.1030">
    <property type="match status" value="1"/>
</dbReference>
<reference evidence="10" key="2">
    <citation type="submission" date="2025-05" db="UniProtKB">
        <authorList>
            <consortium name="EnsemblMetazoa"/>
        </authorList>
    </citation>
    <scope>IDENTIFICATION</scope>
    <source>
        <strain evidence="10">Foshan</strain>
    </source>
</reference>
<feature type="region of interest" description="Disordered" evidence="7">
    <location>
        <begin position="1"/>
        <end position="27"/>
    </location>
</feature>
<name>A0ABM1XUN7_AEDAL</name>
<keyword evidence="11" id="KW-1185">Reference proteome</keyword>
<dbReference type="SUPFAM" id="SSF158573">
    <property type="entry name" value="GINS helical bundle-like"/>
    <property type="match status" value="1"/>
</dbReference>
<accession>A0ABM1XUN7</accession>
<comment type="subcellular location">
    <subcellularLocation>
        <location evidence="1 6">Nucleus</location>
    </subcellularLocation>
</comment>
<dbReference type="InterPro" id="IPR031633">
    <property type="entry name" value="SLD5_C"/>
</dbReference>
<feature type="compositionally biased region" description="Basic and acidic residues" evidence="7">
    <location>
        <begin position="8"/>
        <end position="20"/>
    </location>
</feature>
<dbReference type="CDD" id="cd11711">
    <property type="entry name" value="GINS_A_Sld5"/>
    <property type="match status" value="1"/>
</dbReference>
<evidence type="ECO:0000256" key="5">
    <source>
        <dbReference type="ARBA" id="ARBA00023242"/>
    </source>
</evidence>
<comment type="similarity">
    <text evidence="2 6">Belongs to the GINS4/SLD5 family.</text>
</comment>
<dbReference type="Pfam" id="PF16922">
    <property type="entry name" value="SLD5_C"/>
    <property type="match status" value="1"/>
</dbReference>
<dbReference type="InterPro" id="IPR008591">
    <property type="entry name" value="GINS_Sld5"/>
</dbReference>
<evidence type="ECO:0000256" key="7">
    <source>
        <dbReference type="SAM" id="MobiDB-lite"/>
    </source>
</evidence>
<evidence type="ECO:0000259" key="8">
    <source>
        <dbReference type="Pfam" id="PF05916"/>
    </source>
</evidence>